<protein>
    <recommendedName>
        <fullName evidence="3">Alpha-galactosidase A</fullName>
    </recommendedName>
</protein>
<dbReference type="Gene3D" id="1.10.510.10">
    <property type="entry name" value="Transferase(Phosphotransferase) domain 1"/>
    <property type="match status" value="1"/>
</dbReference>
<organism evidence="1 2">
    <name type="scientific">Gymnopilus junonius</name>
    <name type="common">Spectacular rustgill mushroom</name>
    <name type="synonym">Gymnopilus spectabilis subsp. junonius</name>
    <dbReference type="NCBI Taxonomy" id="109634"/>
    <lineage>
        <taxon>Eukaryota</taxon>
        <taxon>Fungi</taxon>
        <taxon>Dikarya</taxon>
        <taxon>Basidiomycota</taxon>
        <taxon>Agaricomycotina</taxon>
        <taxon>Agaricomycetes</taxon>
        <taxon>Agaricomycetidae</taxon>
        <taxon>Agaricales</taxon>
        <taxon>Agaricineae</taxon>
        <taxon>Hymenogastraceae</taxon>
        <taxon>Gymnopilus</taxon>
    </lineage>
</organism>
<dbReference type="SUPFAM" id="SSF56112">
    <property type="entry name" value="Protein kinase-like (PK-like)"/>
    <property type="match status" value="1"/>
</dbReference>
<dbReference type="OrthoDB" id="2687876at2759"/>
<reference evidence="1" key="1">
    <citation type="submission" date="2020-11" db="EMBL/GenBank/DDBJ databases">
        <authorList>
            <consortium name="DOE Joint Genome Institute"/>
            <person name="Ahrendt S."/>
            <person name="Riley R."/>
            <person name="Andreopoulos W."/>
            <person name="LaButti K."/>
            <person name="Pangilinan J."/>
            <person name="Ruiz-duenas F.J."/>
            <person name="Barrasa J.M."/>
            <person name="Sanchez-Garcia M."/>
            <person name="Camarero S."/>
            <person name="Miyauchi S."/>
            <person name="Serrano A."/>
            <person name="Linde D."/>
            <person name="Babiker R."/>
            <person name="Drula E."/>
            <person name="Ayuso-Fernandez I."/>
            <person name="Pacheco R."/>
            <person name="Padilla G."/>
            <person name="Ferreira P."/>
            <person name="Barriuso J."/>
            <person name="Kellner H."/>
            <person name="Castanera R."/>
            <person name="Alfaro M."/>
            <person name="Ramirez L."/>
            <person name="Pisabarro A.G."/>
            <person name="Kuo A."/>
            <person name="Tritt A."/>
            <person name="Lipzen A."/>
            <person name="He G."/>
            <person name="Yan M."/>
            <person name="Ng V."/>
            <person name="Cullen D."/>
            <person name="Martin F."/>
            <person name="Rosso M.-N."/>
            <person name="Henrissat B."/>
            <person name="Hibbett D."/>
            <person name="Martinez A.T."/>
            <person name="Grigoriev I.V."/>
        </authorList>
    </citation>
    <scope>NUCLEOTIDE SEQUENCE</scope>
    <source>
        <strain evidence="1">AH 44721</strain>
    </source>
</reference>
<evidence type="ECO:0000313" key="2">
    <source>
        <dbReference type="Proteomes" id="UP000724874"/>
    </source>
</evidence>
<evidence type="ECO:0000313" key="1">
    <source>
        <dbReference type="EMBL" id="KAF8869019.1"/>
    </source>
</evidence>
<proteinExistence type="predicted"/>
<dbReference type="EMBL" id="JADNYJ010000505">
    <property type="protein sequence ID" value="KAF8869019.1"/>
    <property type="molecule type" value="Genomic_DNA"/>
</dbReference>
<dbReference type="AlphaFoldDB" id="A0A9P5N8I3"/>
<comment type="caution">
    <text evidence="1">The sequence shown here is derived from an EMBL/GenBank/DDBJ whole genome shotgun (WGS) entry which is preliminary data.</text>
</comment>
<accession>A0A9P5N8I3</accession>
<dbReference type="Proteomes" id="UP000724874">
    <property type="component" value="Unassembled WGS sequence"/>
</dbReference>
<evidence type="ECO:0008006" key="3">
    <source>
        <dbReference type="Google" id="ProtNLM"/>
    </source>
</evidence>
<gene>
    <name evidence="1" type="ORF">CPB84DRAFT_1805568</name>
</gene>
<name>A0A9P5N8I3_GYMJU</name>
<sequence>MPLDVIIASPSVDKEVPALNSPDIIAKVLSMYVYTADEESKFRILFGNQIKYIIVEAGTYDEDTLCFPPSLFEQLPKLPRSKWTIARIFNTPGGLSFEISYKGLDGVRSLWHPSKVDFLSLTPEESFKARVLGVKFDSKPAIAKFARFEFEIPQLERETAIYEAIAGRGIGPTFLAHLTEHDRVIGMLIERVEGRHANINDLEACQIVVKRLHSLGIVHGDLNRHNFIVSAAGVSLIDFENSTFGGSEIEMEKEYDSLSQQLAEETGRGCRSIITCDSDFQ</sequence>
<dbReference type="InterPro" id="IPR011009">
    <property type="entry name" value="Kinase-like_dom_sf"/>
</dbReference>
<keyword evidence="2" id="KW-1185">Reference proteome</keyword>
<dbReference type="Pfam" id="PF06293">
    <property type="entry name" value="Kdo"/>
    <property type="match status" value="1"/>
</dbReference>